<dbReference type="NCBIfam" id="TIGR03277">
    <property type="entry name" value="methan_mark_9"/>
    <property type="match status" value="1"/>
</dbReference>
<evidence type="ECO:0000259" key="1">
    <source>
        <dbReference type="Pfam" id="PF01207"/>
    </source>
</evidence>
<sequence length="381" mass="42029">MNNELFNLQVDNISLKNPIALGPMAGVTDSNFANKYAKNAGLVILGGFNLDDKTNEAASRMAERGREEFITDNPLQFLKEEINNVDTGSVVAVNVRSATPEPLIEAAQIAKESDAILELDAHCRQEEMVNIGVGEALMHDTSRLADWIQKIKETGVVLSVKIRANVVDDVELSRQIESAGADILHIDATLEGKNTADLKAIRKIRDSVRMTLIGNNSITEFSDAKDIFSRGADLVSVSRGVMDNPYLIDELVESVNDFQNKTGWYNAPKHICAGEGDLRGLTFCCPPIKPCAVQKKLNKLGISPEEFKNLKMEFSKGSKLEFGDSTCFGSLAWCCKLTKFCPIRDGVLYMLDMSGPEYMRLKKELADYILDNANIPVNETE</sequence>
<dbReference type="STRING" id="644295.Metev_0547"/>
<dbReference type="InterPro" id="IPR035587">
    <property type="entry name" value="DUS-like_FMN-bd"/>
</dbReference>
<feature type="domain" description="DUS-like FMN-binding" evidence="1">
    <location>
        <begin position="69"/>
        <end position="262"/>
    </location>
</feature>
<keyword evidence="3" id="KW-1185">Reference proteome</keyword>
<organism evidence="2 3">
    <name type="scientific">Methanohalobium evestigatum (strain ATCC BAA-1072 / DSM 3721 / NBRC 107634 / OCM 161 / Z-7303)</name>
    <dbReference type="NCBI Taxonomy" id="644295"/>
    <lineage>
        <taxon>Archaea</taxon>
        <taxon>Methanobacteriati</taxon>
        <taxon>Methanobacteriota</taxon>
        <taxon>Stenosarchaea group</taxon>
        <taxon>Methanomicrobia</taxon>
        <taxon>Methanosarcinales</taxon>
        <taxon>Methanosarcinaceae</taxon>
        <taxon>Methanohalobium</taxon>
    </lineage>
</organism>
<dbReference type="SUPFAM" id="SSF51395">
    <property type="entry name" value="FMN-linked oxidoreductases"/>
    <property type="match status" value="1"/>
</dbReference>
<evidence type="ECO:0000313" key="3">
    <source>
        <dbReference type="Proteomes" id="UP000000391"/>
    </source>
</evidence>
<proteinExistence type="predicted"/>
<dbReference type="AlphaFoldDB" id="D7E8B6"/>
<dbReference type="Gene3D" id="3.20.20.70">
    <property type="entry name" value="Aldolase class I"/>
    <property type="match status" value="1"/>
</dbReference>
<protein>
    <submittedName>
        <fullName evidence="2">Methanogenesis marker protein 9</fullName>
    </submittedName>
</protein>
<dbReference type="InterPro" id="IPR037347">
    <property type="entry name" value="MJ0144_FMN"/>
</dbReference>
<dbReference type="CDD" id="cd02911">
    <property type="entry name" value="arch_FMN"/>
    <property type="match status" value="1"/>
</dbReference>
<reference evidence="2 3" key="1">
    <citation type="submission" date="2010-06" db="EMBL/GenBank/DDBJ databases">
        <title>Complete sequence chromosome of Methanohalobium evestigatum Z-7303.</title>
        <authorList>
            <consortium name="US DOE Joint Genome Institute"/>
            <person name="Lucas S."/>
            <person name="Copeland A."/>
            <person name="Lapidus A."/>
            <person name="Cheng J.-F."/>
            <person name="Bruce D."/>
            <person name="Goodwin L."/>
            <person name="Pitluck S."/>
            <person name="Saunders E."/>
            <person name="Detter J.C."/>
            <person name="Han C."/>
            <person name="Tapia R."/>
            <person name="Land M."/>
            <person name="Hauser L."/>
            <person name="Kyrpides N."/>
            <person name="Mikhailova N."/>
            <person name="Sieprawska-Lupa M."/>
            <person name="Whitman W.B."/>
            <person name="Anderson I."/>
            <person name="Woyke T."/>
        </authorList>
    </citation>
    <scope>NUCLEOTIDE SEQUENCE [LARGE SCALE GENOMIC DNA]</scope>
    <source>
        <strain evidence="3">ATCC BAA-1072 / DSM 3721 / NBRC 107634 / OCM 161 / Z-7303</strain>
    </source>
</reference>
<dbReference type="HOGENOM" id="CLU_728841_0_0_2"/>
<dbReference type="PANTHER" id="PTHR11082:SF36">
    <property type="entry name" value="DUS-LIKE FMN-BINDING DOMAIN-CONTAINING PROTEIN"/>
    <property type="match status" value="1"/>
</dbReference>
<dbReference type="KEGG" id="mev:Metev_0547"/>
<dbReference type="Pfam" id="PF01207">
    <property type="entry name" value="Dus"/>
    <property type="match status" value="1"/>
</dbReference>
<dbReference type="OrthoDB" id="145053at2157"/>
<dbReference type="EMBL" id="CP002069">
    <property type="protein sequence ID" value="ADI73458.1"/>
    <property type="molecule type" value="Genomic_DNA"/>
</dbReference>
<gene>
    <name evidence="2" type="ordered locus">Metev_0547</name>
</gene>
<dbReference type="Proteomes" id="UP000000391">
    <property type="component" value="Chromosome"/>
</dbReference>
<name>D7E8B6_METEZ</name>
<dbReference type="InterPro" id="IPR017671">
    <property type="entry name" value="Methan_mark_9"/>
</dbReference>
<dbReference type="PANTHER" id="PTHR11082">
    <property type="entry name" value="TRNA-DIHYDROURIDINE SYNTHASE"/>
    <property type="match status" value="1"/>
</dbReference>
<dbReference type="RefSeq" id="WP_013194026.1">
    <property type="nucleotide sequence ID" value="NC_014253.1"/>
</dbReference>
<evidence type="ECO:0000313" key="2">
    <source>
        <dbReference type="EMBL" id="ADI73458.1"/>
    </source>
</evidence>
<dbReference type="GeneID" id="9346169"/>
<dbReference type="InterPro" id="IPR013785">
    <property type="entry name" value="Aldolase_TIM"/>
</dbReference>
<accession>D7E8B6</accession>